<evidence type="ECO:0000256" key="1">
    <source>
        <dbReference type="ARBA" id="ARBA00004477"/>
    </source>
</evidence>
<accession>A0AAV2IME1</accession>
<keyword evidence="6 8" id="KW-1133">Transmembrane helix</keyword>
<dbReference type="GO" id="GO:0006506">
    <property type="term" value="P:GPI anchor biosynthetic process"/>
    <property type="evidence" value="ECO:0007669"/>
    <property type="project" value="UniProtKB-KW"/>
</dbReference>
<proteinExistence type="predicted"/>
<keyword evidence="10" id="KW-1185">Reference proteome</keyword>
<evidence type="ECO:0000256" key="4">
    <source>
        <dbReference type="ARBA" id="ARBA00022692"/>
    </source>
</evidence>
<dbReference type="GO" id="GO:0005789">
    <property type="term" value="C:endoplasmic reticulum membrane"/>
    <property type="evidence" value="ECO:0007669"/>
    <property type="project" value="UniProtKB-SubCell"/>
</dbReference>
<reference evidence="9 10" key="1">
    <citation type="submission" date="2024-04" db="EMBL/GenBank/DDBJ databases">
        <authorList>
            <consortium name="Genoscope - CEA"/>
            <person name="William W."/>
        </authorList>
    </citation>
    <scope>NUCLEOTIDE SEQUENCE [LARGE SCALE GENOMIC DNA]</scope>
</reference>
<feature type="transmembrane region" description="Helical" evidence="8">
    <location>
        <begin position="166"/>
        <end position="184"/>
    </location>
</feature>
<evidence type="ECO:0000256" key="5">
    <source>
        <dbReference type="ARBA" id="ARBA00022824"/>
    </source>
</evidence>
<feature type="transmembrane region" description="Helical" evidence="8">
    <location>
        <begin position="196"/>
        <end position="221"/>
    </location>
</feature>
<keyword evidence="3" id="KW-0337">GPI-anchor biosynthesis</keyword>
<organism evidence="9 10">
    <name type="scientific">Lymnaea stagnalis</name>
    <name type="common">Great pond snail</name>
    <name type="synonym">Helix stagnalis</name>
    <dbReference type="NCBI Taxonomy" id="6523"/>
    <lineage>
        <taxon>Eukaryota</taxon>
        <taxon>Metazoa</taxon>
        <taxon>Spiralia</taxon>
        <taxon>Lophotrochozoa</taxon>
        <taxon>Mollusca</taxon>
        <taxon>Gastropoda</taxon>
        <taxon>Heterobranchia</taxon>
        <taxon>Euthyneura</taxon>
        <taxon>Panpulmonata</taxon>
        <taxon>Hygrophila</taxon>
        <taxon>Lymnaeoidea</taxon>
        <taxon>Lymnaeidae</taxon>
        <taxon>Lymnaea</taxon>
    </lineage>
</organism>
<dbReference type="EMBL" id="CAXITT010000986">
    <property type="protein sequence ID" value="CAL1547466.1"/>
    <property type="molecule type" value="Genomic_DNA"/>
</dbReference>
<dbReference type="InterPro" id="IPR009580">
    <property type="entry name" value="GPI_biosynthesis_protein_Pig-F"/>
</dbReference>
<keyword evidence="7 8" id="KW-0472">Membrane</keyword>
<comment type="pathway">
    <text evidence="2">Glycolipid biosynthesis; glycosylphosphatidylinositol-anchor biosynthesis.</text>
</comment>
<evidence type="ECO:0000313" key="10">
    <source>
        <dbReference type="Proteomes" id="UP001497497"/>
    </source>
</evidence>
<evidence type="ECO:0008006" key="11">
    <source>
        <dbReference type="Google" id="ProtNLM"/>
    </source>
</evidence>
<feature type="transmembrane region" description="Helical" evidence="8">
    <location>
        <begin position="52"/>
        <end position="76"/>
    </location>
</feature>
<evidence type="ECO:0000256" key="6">
    <source>
        <dbReference type="ARBA" id="ARBA00022989"/>
    </source>
</evidence>
<evidence type="ECO:0000256" key="8">
    <source>
        <dbReference type="SAM" id="Phobius"/>
    </source>
</evidence>
<evidence type="ECO:0000256" key="3">
    <source>
        <dbReference type="ARBA" id="ARBA00022502"/>
    </source>
</evidence>
<dbReference type="AlphaFoldDB" id="A0AAV2IME1"/>
<keyword evidence="4 8" id="KW-0812">Transmembrane</keyword>
<gene>
    <name evidence="9" type="ORF">GSLYS_00020783001</name>
</gene>
<comment type="caution">
    <text evidence="9">The sequence shown here is derived from an EMBL/GenBank/DDBJ whole genome shotgun (WGS) entry which is preliminary data.</text>
</comment>
<feature type="transmembrane region" description="Helical" evidence="8">
    <location>
        <begin position="125"/>
        <end position="145"/>
    </location>
</feature>
<evidence type="ECO:0000313" key="9">
    <source>
        <dbReference type="EMBL" id="CAL1547466.1"/>
    </source>
</evidence>
<feature type="transmembrane region" description="Helical" evidence="8">
    <location>
        <begin position="17"/>
        <end position="40"/>
    </location>
</feature>
<comment type="subcellular location">
    <subcellularLocation>
        <location evidence="1">Endoplasmic reticulum membrane</location>
        <topology evidence="1">Multi-pass membrane protein</topology>
    </subcellularLocation>
</comment>
<evidence type="ECO:0000256" key="2">
    <source>
        <dbReference type="ARBA" id="ARBA00004687"/>
    </source>
</evidence>
<evidence type="ECO:0000256" key="7">
    <source>
        <dbReference type="ARBA" id="ARBA00023136"/>
    </source>
</evidence>
<dbReference type="Pfam" id="PF06699">
    <property type="entry name" value="PIG-F"/>
    <property type="match status" value="1"/>
</dbReference>
<sequence>MNERIQTNMHSFKVSRFILILSFSSLVSSALFGVLTIILLNDGPLSIIKNSVAGMKICMVAALVHCLLTFLISFLYGSESSEKYPFKPKITSVVKSLFILILGCIIFYIICICYGAPLLSSTTETFHFSMLLTVLICLPNCIFCGSNLDNWFTMFTSSSANGVETVVYFTSLCSLLGAWLGAVPIPLDWDRPWQEWPISCVIGALSGYCLGLLMAAVKLPWNLRNANKSKYF</sequence>
<name>A0AAV2IME1_LYMST</name>
<keyword evidence="5" id="KW-0256">Endoplasmic reticulum</keyword>
<feature type="transmembrane region" description="Helical" evidence="8">
    <location>
        <begin position="97"/>
        <end position="119"/>
    </location>
</feature>
<dbReference type="Proteomes" id="UP001497497">
    <property type="component" value="Unassembled WGS sequence"/>
</dbReference>
<protein>
    <recommendedName>
        <fullName evidence="11">Phosphatidylinositol-glycan biosynthesis class F protein</fullName>
    </recommendedName>
</protein>